<sequence>MIDQEFSVRRFVTEYSNETETLLADYELVAFNLEAFQSALGVSSEDPMFDCYEIGPHHVVFLTQCLAIMPAWDFSRRSYYIEASAV</sequence>
<evidence type="ECO:0000313" key="2">
    <source>
        <dbReference type="EMBL" id="ODC03837.1"/>
    </source>
</evidence>
<protein>
    <recommendedName>
        <fullName evidence="1">DUF7683 domain-containing protein</fullName>
    </recommendedName>
</protein>
<comment type="caution">
    <text evidence="2">The sequence shown here is derived from an EMBL/GenBank/DDBJ whole genome shotgun (WGS) entry which is preliminary data.</text>
</comment>
<evidence type="ECO:0000259" key="1">
    <source>
        <dbReference type="Pfam" id="PF24731"/>
    </source>
</evidence>
<name>A0A1E2VA40_9GAMM</name>
<organism evidence="2 3">
    <name type="scientific">Terasakiispira papahanaumokuakeensis</name>
    <dbReference type="NCBI Taxonomy" id="197479"/>
    <lineage>
        <taxon>Bacteria</taxon>
        <taxon>Pseudomonadati</taxon>
        <taxon>Pseudomonadota</taxon>
        <taxon>Gammaproteobacteria</taxon>
        <taxon>Oceanospirillales</taxon>
        <taxon>Terasakiispira</taxon>
    </lineage>
</organism>
<dbReference type="Proteomes" id="UP000094291">
    <property type="component" value="Unassembled WGS sequence"/>
</dbReference>
<dbReference type="EMBL" id="MDTQ01000001">
    <property type="protein sequence ID" value="ODC03837.1"/>
    <property type="molecule type" value="Genomic_DNA"/>
</dbReference>
<evidence type="ECO:0000313" key="3">
    <source>
        <dbReference type="Proteomes" id="UP000094291"/>
    </source>
</evidence>
<dbReference type="Pfam" id="PF24731">
    <property type="entry name" value="DUF7683"/>
    <property type="match status" value="1"/>
</dbReference>
<feature type="domain" description="DUF7683" evidence="1">
    <location>
        <begin position="9"/>
        <end position="82"/>
    </location>
</feature>
<dbReference type="AlphaFoldDB" id="A0A1E2VA40"/>
<gene>
    <name evidence="2" type="ORF">BFW38_10065</name>
</gene>
<dbReference type="InterPro" id="IPR056100">
    <property type="entry name" value="DUF7683"/>
</dbReference>
<reference evidence="2 3" key="1">
    <citation type="submission" date="2016-08" db="EMBL/GenBank/DDBJ databases">
        <authorList>
            <person name="Seilhamer J.J."/>
        </authorList>
    </citation>
    <scope>NUCLEOTIDE SEQUENCE [LARGE SCALE GENOMIC DNA]</scope>
    <source>
        <strain evidence="2 3">PH27A</strain>
    </source>
</reference>
<dbReference type="STRING" id="197479.BFW38_10065"/>
<dbReference type="RefSeq" id="WP_068998412.1">
    <property type="nucleotide sequence ID" value="NZ_MDTQ01000001.1"/>
</dbReference>
<keyword evidence="3" id="KW-1185">Reference proteome</keyword>
<accession>A0A1E2VA40</accession>
<proteinExistence type="predicted"/>